<feature type="signal peptide" evidence="6">
    <location>
        <begin position="1"/>
        <end position="23"/>
    </location>
</feature>
<sequence>MHTCLPRTALLAIALLFTQGAIAQDAASMSPESAAMAASAPRDPALKPVFDQFGGKPGLVALMNDFMANLMADARTRPYFAAADREHIKAELVDQFCVILDGPCTYTGKDMEKVHRNLGINRAAFNALVEDLQTAMDKNKVPFRAQNKLLAKLAPMHPAVITR</sequence>
<dbReference type="InterPro" id="IPR012292">
    <property type="entry name" value="Globin/Proto"/>
</dbReference>
<feature type="binding site" description="distal binding residue" evidence="5">
    <location>
        <position position="115"/>
    </location>
    <ligand>
        <name>heme</name>
        <dbReference type="ChEBI" id="CHEBI:30413"/>
    </ligand>
    <ligandPart>
        <name>Fe</name>
        <dbReference type="ChEBI" id="CHEBI:18248"/>
    </ligandPart>
</feature>
<keyword evidence="1" id="KW-0813">Transport</keyword>
<evidence type="ECO:0000313" key="7">
    <source>
        <dbReference type="EMBL" id="RCS30468.1"/>
    </source>
</evidence>
<dbReference type="InterPro" id="IPR009050">
    <property type="entry name" value="Globin-like_sf"/>
</dbReference>
<evidence type="ECO:0000313" key="8">
    <source>
        <dbReference type="Proteomes" id="UP000252387"/>
    </source>
</evidence>
<dbReference type="InterPro" id="IPR001486">
    <property type="entry name" value="Hemoglobin_trunc"/>
</dbReference>
<evidence type="ECO:0000256" key="1">
    <source>
        <dbReference type="ARBA" id="ARBA00022448"/>
    </source>
</evidence>
<dbReference type="CDD" id="cd00454">
    <property type="entry name" value="TrHb1_N"/>
    <property type="match status" value="1"/>
</dbReference>
<feature type="chain" id="PRO_5016942772" evidence="6">
    <location>
        <begin position="24"/>
        <end position="163"/>
    </location>
</feature>
<evidence type="ECO:0000256" key="5">
    <source>
        <dbReference type="PIRSR" id="PIRSR601486-1"/>
    </source>
</evidence>
<keyword evidence="8" id="KW-1185">Reference proteome</keyword>
<evidence type="ECO:0000256" key="2">
    <source>
        <dbReference type="ARBA" id="ARBA00022617"/>
    </source>
</evidence>
<proteinExistence type="predicted"/>
<keyword evidence="4 5" id="KW-0408">Iron</keyword>
<dbReference type="EMBL" id="QFWQ01000004">
    <property type="protein sequence ID" value="RCS30468.1"/>
    <property type="molecule type" value="Genomic_DNA"/>
</dbReference>
<accession>A0A368KH19</accession>
<organism evidence="7 8">
    <name type="scientific">Rhodanobacter denitrificans</name>
    <dbReference type="NCBI Taxonomy" id="666685"/>
    <lineage>
        <taxon>Bacteria</taxon>
        <taxon>Pseudomonadati</taxon>
        <taxon>Pseudomonadota</taxon>
        <taxon>Gammaproteobacteria</taxon>
        <taxon>Lysobacterales</taxon>
        <taxon>Rhodanobacteraceae</taxon>
        <taxon>Rhodanobacter</taxon>
    </lineage>
</organism>
<reference evidence="7 8" key="1">
    <citation type="submission" date="2018-05" db="EMBL/GenBank/DDBJ databases">
        <title>Draft genome sequence of Rhodanobacter denitrificans Yn1 isolated from gold copper mine.</title>
        <authorList>
            <person name="Yang N."/>
            <person name="Mazhar H.S."/>
            <person name="Rensing C."/>
        </authorList>
    </citation>
    <scope>NUCLEOTIDE SEQUENCE [LARGE SCALE GENOMIC DNA]</scope>
    <source>
        <strain evidence="7 8">Yn1</strain>
    </source>
</reference>
<evidence type="ECO:0000256" key="3">
    <source>
        <dbReference type="ARBA" id="ARBA00022723"/>
    </source>
</evidence>
<evidence type="ECO:0000256" key="6">
    <source>
        <dbReference type="SAM" id="SignalP"/>
    </source>
</evidence>
<dbReference type="RefSeq" id="WP_114341478.1">
    <property type="nucleotide sequence ID" value="NZ_QFWQ01000004.1"/>
</dbReference>
<keyword evidence="6" id="KW-0732">Signal</keyword>
<comment type="caution">
    <text evidence="7">The sequence shown here is derived from an EMBL/GenBank/DDBJ whole genome shotgun (WGS) entry which is preliminary data.</text>
</comment>
<dbReference type="AlphaFoldDB" id="A0A368KH19"/>
<name>A0A368KH19_9GAMM</name>
<evidence type="ECO:0000256" key="4">
    <source>
        <dbReference type="ARBA" id="ARBA00023004"/>
    </source>
</evidence>
<dbReference type="GO" id="GO:0046872">
    <property type="term" value="F:metal ion binding"/>
    <property type="evidence" value="ECO:0007669"/>
    <property type="project" value="UniProtKB-KW"/>
</dbReference>
<dbReference type="SUPFAM" id="SSF46458">
    <property type="entry name" value="Globin-like"/>
    <property type="match status" value="1"/>
</dbReference>
<dbReference type="Proteomes" id="UP000252387">
    <property type="component" value="Unassembled WGS sequence"/>
</dbReference>
<protein>
    <submittedName>
        <fullName evidence="7">Group 1 truncated hemoglobin</fullName>
    </submittedName>
</protein>
<dbReference type="GO" id="GO:0020037">
    <property type="term" value="F:heme binding"/>
    <property type="evidence" value="ECO:0007669"/>
    <property type="project" value="InterPro"/>
</dbReference>
<gene>
    <name evidence="7" type="ORF">DEO45_06475</name>
</gene>
<keyword evidence="3 5" id="KW-0479">Metal-binding</keyword>
<keyword evidence="2 5" id="KW-0349">Heme</keyword>
<dbReference type="GO" id="GO:0019825">
    <property type="term" value="F:oxygen binding"/>
    <property type="evidence" value="ECO:0007669"/>
    <property type="project" value="InterPro"/>
</dbReference>
<dbReference type="Gene3D" id="1.10.490.10">
    <property type="entry name" value="Globins"/>
    <property type="match status" value="1"/>
</dbReference>
<dbReference type="OrthoDB" id="9795814at2"/>
<dbReference type="Pfam" id="PF01152">
    <property type="entry name" value="Bac_globin"/>
    <property type="match status" value="1"/>
</dbReference>